<evidence type="ECO:0000259" key="5">
    <source>
        <dbReference type="PROSITE" id="PS50075"/>
    </source>
</evidence>
<dbReference type="InterPro" id="IPR010071">
    <property type="entry name" value="AA_adenyl_dom"/>
</dbReference>
<dbReference type="EMBL" id="BLAY01000032">
    <property type="protein sequence ID" value="GET37653.1"/>
    <property type="molecule type" value="Genomic_DNA"/>
</dbReference>
<dbReference type="Gene3D" id="2.30.38.10">
    <property type="entry name" value="Luciferase, Domain 3"/>
    <property type="match status" value="1"/>
</dbReference>
<dbReference type="Gene3D" id="3.40.50.980">
    <property type="match status" value="2"/>
</dbReference>
<dbReference type="InterPro" id="IPR025110">
    <property type="entry name" value="AMP-bd_C"/>
</dbReference>
<dbReference type="Gene3D" id="3.30.559.30">
    <property type="entry name" value="Nonribosomal peptide synthetase, condensation domain"/>
    <property type="match status" value="2"/>
</dbReference>
<dbReference type="InterPro" id="IPR036736">
    <property type="entry name" value="ACP-like_sf"/>
</dbReference>
<dbReference type="Pfam" id="PF13193">
    <property type="entry name" value="AMP-binding_C"/>
    <property type="match status" value="1"/>
</dbReference>
<feature type="domain" description="Carrier" evidence="5">
    <location>
        <begin position="891"/>
        <end position="965"/>
    </location>
</feature>
<dbReference type="GO" id="GO:0043041">
    <property type="term" value="P:amino acid activation for nonribosomal peptide biosynthetic process"/>
    <property type="evidence" value="ECO:0007669"/>
    <property type="project" value="TreeGrafter"/>
</dbReference>
<evidence type="ECO:0000313" key="7">
    <source>
        <dbReference type="Proteomes" id="UP001050975"/>
    </source>
</evidence>
<proteinExistence type="predicted"/>
<dbReference type="InterPro" id="IPR000873">
    <property type="entry name" value="AMP-dep_synth/lig_dom"/>
</dbReference>
<keyword evidence="3" id="KW-0597">Phosphoprotein</keyword>
<evidence type="ECO:0000256" key="4">
    <source>
        <dbReference type="SAM" id="MobiDB-lite"/>
    </source>
</evidence>
<dbReference type="Proteomes" id="UP001050975">
    <property type="component" value="Unassembled WGS sequence"/>
</dbReference>
<dbReference type="InterPro" id="IPR020845">
    <property type="entry name" value="AMP-binding_CS"/>
</dbReference>
<keyword evidence="2" id="KW-0596">Phosphopantetheine</keyword>
<dbReference type="SUPFAM" id="SSF52777">
    <property type="entry name" value="CoA-dependent acyltransferases"/>
    <property type="match status" value="4"/>
</dbReference>
<dbReference type="PANTHER" id="PTHR45527">
    <property type="entry name" value="NONRIBOSOMAL PEPTIDE SYNTHETASE"/>
    <property type="match status" value="1"/>
</dbReference>
<sequence length="1500" mass="168110">MLLTMHHIVSDGWSKGVLIREVAALYEAFASGRPSPLPELPIQYGDFAIWQRERSQPELLEKQLSYWKQQLNNLPILQLPTDRPRPTTPTFEGAGEPVILSTTLKEALNTLSQQQGVTLFMTLVAAFKILLYRYTGLEDIVIGSSIASRNQAEIEATIGFFINMLVWRTNLSENPSFLNLLSRVKEVTLGAYAHQDVPFEMLVELQQERNLTYNPLFQVSLTLNNAPMPPLQVDNLTLNVQEIDNKTSKFDLSLYLFDTPEGLNGWFEYSTALFDAATIRRMVGHFQTLLESIIANPYQRISNLPILTAAERHQLLVKWNDTKTDYPHEKGVHQLFEAQVEATPYAVAVVFQNEQLTYRQLNERANQLAHYLQKLGADPNRPLQQRNSLTGETPIPQEIWSKSNSLVGICIERSLDMVIALLGILKAGFAYVPLDPAYPSSRIAFMLEDAQVSLLVTQSQLVPALPSHNAIVVCLDTDSEQINQGDAHNPNNTVTPENLAYVIYTSGSTGTPKGVQIPVGALVNFLTAMRQTLGLNEQDILLGVTTLSFDIAALELFLPLIVGARVAIASRQVATDGTELLKQLIEKNITVMQATPATWRLLLAAGWQSSPGLKILCGGEALDTKLADELLLRGEQVWNLYGPTETTIWSVINQVSPSDSVISIGRPIANTQIYILAPNLQPVPVGVIGELYIGGAGVAKGYLNRSELTAERFISNPFEIGDSRLYKTGDLARYLPNGKIEYLGRSDFQVKLRGFRIELLEIEATLNQHPEVRETAVVLREDEPGNRRLVAYVVPGAPLVKEGLGRSSKAPLRKGGLGGSPETTQLPNSCVNPDLVPQLRSYLQAKLPEYFIPSAFVILETLPLTPNGKIDRRSLPAPDTTRPELEAVYTAPSTPIEKALAQVWAQVLNLEKVGIHDNFFALGGDSIRSIQILYRAQEQGLNFSVSQLFQYQTIHKLAPEIQRHEANNANCEQVQPFSLITLADREKLSNRILLKINSRAGRMPTPQEFLQKSNRILLKINSRAGRMPTPQEFLQKSNDIEDAYPLAMLQTGMLFHSAYSVDSNVYHDVFSFHLKATFDLPALQASVQQLATRHPVLRTSFDLSNFSEPLQLVHPTACIPLQLEDLRHLAPNAQEKVLAVWMESEKCHKFDWTQAPLLRFQVHRLSEETFQFALSFHHAILDGWSMVSLLNELFHHYFSLLGEEIDSTLASPAIAYREFVALQRQALASQEHRRFWMEKLHSSTITQLPRWNFTAQSTGVSAIRVPISPELSHNLKQLAVSANVPLKSVLLAAHLRVLSLLSGQSDIVTGLSSNSRPETTDGDRILGLFLNTLPFRFKLKPGTWLDLVRQTFDAERELLPHRRYPLPQIQRDLGQQRLFEVSFNFTHFHISQRLYKLSSLEVLGIREFGFTDFVLLANFSLDVNSSQIQLSVNCNTADICQDQAEEIGSCYAQILAAMAKNPQESSQHFDLKPHKQMQRQKLTTIKRKLIVESLKQEDKS</sequence>
<gene>
    <name evidence="6" type="ORF">MiSe_24070</name>
</gene>
<dbReference type="Pfam" id="PF00501">
    <property type="entry name" value="AMP-binding"/>
    <property type="match status" value="2"/>
</dbReference>
<dbReference type="GO" id="GO:0003824">
    <property type="term" value="F:catalytic activity"/>
    <property type="evidence" value="ECO:0007669"/>
    <property type="project" value="InterPro"/>
</dbReference>
<comment type="cofactor">
    <cofactor evidence="1">
        <name>pantetheine 4'-phosphate</name>
        <dbReference type="ChEBI" id="CHEBI:47942"/>
    </cofactor>
</comment>
<dbReference type="InterPro" id="IPR023213">
    <property type="entry name" value="CAT-like_dom_sf"/>
</dbReference>
<reference evidence="6" key="1">
    <citation type="submission" date="2019-10" db="EMBL/GenBank/DDBJ databases">
        <title>Draft genome sequece of Microseira wollei NIES-4236.</title>
        <authorList>
            <person name="Yamaguchi H."/>
            <person name="Suzuki S."/>
            <person name="Kawachi M."/>
        </authorList>
    </citation>
    <scope>NUCLEOTIDE SEQUENCE</scope>
    <source>
        <strain evidence="6">NIES-4236</strain>
    </source>
</reference>
<dbReference type="CDD" id="cd19531">
    <property type="entry name" value="LCL_NRPS-like"/>
    <property type="match status" value="1"/>
</dbReference>
<dbReference type="CDD" id="cd12116">
    <property type="entry name" value="A_NRPS_Ta1_like"/>
    <property type="match status" value="1"/>
</dbReference>
<comment type="caution">
    <text evidence="6">The sequence shown here is derived from an EMBL/GenBank/DDBJ whole genome shotgun (WGS) entry which is preliminary data.</text>
</comment>
<feature type="region of interest" description="Disordered" evidence="4">
    <location>
        <begin position="806"/>
        <end position="826"/>
    </location>
</feature>
<dbReference type="FunFam" id="2.30.38.10:FF:000001">
    <property type="entry name" value="Non-ribosomal peptide synthetase PvdI"/>
    <property type="match status" value="1"/>
</dbReference>
<dbReference type="GO" id="GO:0008610">
    <property type="term" value="P:lipid biosynthetic process"/>
    <property type="evidence" value="ECO:0007669"/>
    <property type="project" value="UniProtKB-ARBA"/>
</dbReference>
<dbReference type="Gene3D" id="1.10.1200.10">
    <property type="entry name" value="ACP-like"/>
    <property type="match status" value="1"/>
</dbReference>
<organism evidence="6 7">
    <name type="scientific">Microseira wollei NIES-4236</name>
    <dbReference type="NCBI Taxonomy" id="2530354"/>
    <lineage>
        <taxon>Bacteria</taxon>
        <taxon>Bacillati</taxon>
        <taxon>Cyanobacteriota</taxon>
        <taxon>Cyanophyceae</taxon>
        <taxon>Oscillatoriophycideae</taxon>
        <taxon>Aerosakkonematales</taxon>
        <taxon>Aerosakkonemataceae</taxon>
        <taxon>Microseira</taxon>
    </lineage>
</organism>
<dbReference type="Gene3D" id="3.30.300.30">
    <property type="match status" value="1"/>
</dbReference>
<dbReference type="FunFam" id="3.40.50.980:FF:000001">
    <property type="entry name" value="Non-ribosomal peptide synthetase"/>
    <property type="match status" value="1"/>
</dbReference>
<evidence type="ECO:0000256" key="1">
    <source>
        <dbReference type="ARBA" id="ARBA00001957"/>
    </source>
</evidence>
<dbReference type="PROSITE" id="PS00455">
    <property type="entry name" value="AMP_BINDING"/>
    <property type="match status" value="1"/>
</dbReference>
<protein>
    <submittedName>
        <fullName evidence="6">Amino acid adenylation</fullName>
    </submittedName>
</protein>
<dbReference type="Pfam" id="PF00550">
    <property type="entry name" value="PP-binding"/>
    <property type="match status" value="1"/>
</dbReference>
<dbReference type="Pfam" id="PF00668">
    <property type="entry name" value="Condensation"/>
    <property type="match status" value="2"/>
</dbReference>
<dbReference type="SUPFAM" id="SSF47336">
    <property type="entry name" value="ACP-like"/>
    <property type="match status" value="1"/>
</dbReference>
<evidence type="ECO:0000256" key="2">
    <source>
        <dbReference type="ARBA" id="ARBA00022450"/>
    </source>
</evidence>
<dbReference type="GO" id="GO:0044550">
    <property type="term" value="P:secondary metabolite biosynthetic process"/>
    <property type="evidence" value="ECO:0007669"/>
    <property type="project" value="TreeGrafter"/>
</dbReference>
<dbReference type="PROSITE" id="PS50075">
    <property type="entry name" value="CARRIER"/>
    <property type="match status" value="1"/>
</dbReference>
<dbReference type="InterPro" id="IPR001242">
    <property type="entry name" value="Condensation_dom"/>
</dbReference>
<dbReference type="NCBIfam" id="TIGR01733">
    <property type="entry name" value="AA-adenyl-dom"/>
    <property type="match status" value="1"/>
</dbReference>
<dbReference type="GO" id="GO:0005829">
    <property type="term" value="C:cytosol"/>
    <property type="evidence" value="ECO:0007669"/>
    <property type="project" value="TreeGrafter"/>
</dbReference>
<dbReference type="SUPFAM" id="SSF56801">
    <property type="entry name" value="Acetyl-CoA synthetase-like"/>
    <property type="match status" value="1"/>
</dbReference>
<evidence type="ECO:0000256" key="3">
    <source>
        <dbReference type="ARBA" id="ARBA00022553"/>
    </source>
</evidence>
<dbReference type="InterPro" id="IPR045851">
    <property type="entry name" value="AMP-bd_C_sf"/>
</dbReference>
<dbReference type="InterPro" id="IPR009081">
    <property type="entry name" value="PP-bd_ACP"/>
</dbReference>
<accession>A0AAV3X6B3</accession>
<keyword evidence="7" id="KW-1185">Reference proteome</keyword>
<dbReference type="GO" id="GO:0031177">
    <property type="term" value="F:phosphopantetheine binding"/>
    <property type="evidence" value="ECO:0007669"/>
    <property type="project" value="TreeGrafter"/>
</dbReference>
<dbReference type="Gene3D" id="3.30.559.10">
    <property type="entry name" value="Chloramphenicol acetyltransferase-like domain"/>
    <property type="match status" value="2"/>
</dbReference>
<name>A0AAV3X6B3_9CYAN</name>
<evidence type="ECO:0000313" key="6">
    <source>
        <dbReference type="EMBL" id="GET37653.1"/>
    </source>
</evidence>
<dbReference type="FunFam" id="1.10.1200.10:FF:000005">
    <property type="entry name" value="Nonribosomal peptide synthetase 1"/>
    <property type="match status" value="1"/>
</dbReference>
<dbReference type="PANTHER" id="PTHR45527:SF1">
    <property type="entry name" value="FATTY ACID SYNTHASE"/>
    <property type="match status" value="1"/>
</dbReference>